<feature type="compositionally biased region" description="Basic and acidic residues" evidence="1">
    <location>
        <begin position="10"/>
        <end position="28"/>
    </location>
</feature>
<accession>A0A3N1H6X6</accession>
<feature type="compositionally biased region" description="Low complexity" evidence="1">
    <location>
        <begin position="72"/>
        <end position="107"/>
    </location>
</feature>
<keyword evidence="2" id="KW-1133">Transmembrane helix</keyword>
<dbReference type="OrthoDB" id="3677240at2"/>
<evidence type="ECO:0000313" key="4">
    <source>
        <dbReference type="Proteomes" id="UP000268727"/>
    </source>
</evidence>
<evidence type="ECO:0000256" key="1">
    <source>
        <dbReference type="SAM" id="MobiDB-lite"/>
    </source>
</evidence>
<keyword evidence="4" id="KW-1185">Reference proteome</keyword>
<dbReference type="EMBL" id="RJKM01000001">
    <property type="protein sequence ID" value="ROP38283.1"/>
    <property type="molecule type" value="Genomic_DNA"/>
</dbReference>
<sequence>MSDSLGAKIAENRDAERPPHGTSPERTRRPVAPGSLGFAATAAGLFLVVSLGLGLGMIHVPRWFEDPPPAAPTAEAGPYDVTPTGTTSSWTTTGRPTTTRSTSSGTPVGYFRYTGPEGLTTVLPDSYAVVDGSGAGVVTARNQLDPDVEVRFGGAPPEGYDGLYDTIAAAAESNAGLKDYRQHALERAWHGGLDAVDWEFQYQTEEGQTRRVRAHYWRTGGIEYVLLATAPTGRWSEARQLLDTMIDHSDTP</sequence>
<name>A0A3N1H6X6_9PSEU</name>
<keyword evidence="2" id="KW-0472">Membrane</keyword>
<gene>
    <name evidence="3" type="ORF">EDD40_3636</name>
</gene>
<evidence type="ECO:0000256" key="2">
    <source>
        <dbReference type="SAM" id="Phobius"/>
    </source>
</evidence>
<evidence type="ECO:0000313" key="3">
    <source>
        <dbReference type="EMBL" id="ROP38283.1"/>
    </source>
</evidence>
<feature type="region of interest" description="Disordered" evidence="1">
    <location>
        <begin position="69"/>
        <end position="109"/>
    </location>
</feature>
<dbReference type="AlphaFoldDB" id="A0A3N1H6X6"/>
<feature type="transmembrane region" description="Helical" evidence="2">
    <location>
        <begin position="36"/>
        <end position="58"/>
    </location>
</feature>
<reference evidence="3 4" key="1">
    <citation type="submission" date="2018-11" db="EMBL/GenBank/DDBJ databases">
        <title>Sequencing the genomes of 1000 actinobacteria strains.</title>
        <authorList>
            <person name="Klenk H.-P."/>
        </authorList>
    </citation>
    <scope>NUCLEOTIDE SEQUENCE [LARGE SCALE GENOMIC DNA]</scope>
    <source>
        <strain evidence="3 4">DSM 44231</strain>
    </source>
</reference>
<feature type="region of interest" description="Disordered" evidence="1">
    <location>
        <begin position="1"/>
        <end position="33"/>
    </location>
</feature>
<organism evidence="3 4">
    <name type="scientific">Saccharothrix texasensis</name>
    <dbReference type="NCBI Taxonomy" id="103734"/>
    <lineage>
        <taxon>Bacteria</taxon>
        <taxon>Bacillati</taxon>
        <taxon>Actinomycetota</taxon>
        <taxon>Actinomycetes</taxon>
        <taxon>Pseudonocardiales</taxon>
        <taxon>Pseudonocardiaceae</taxon>
        <taxon>Saccharothrix</taxon>
    </lineage>
</organism>
<dbReference type="RefSeq" id="WP_123743953.1">
    <property type="nucleotide sequence ID" value="NZ_RJKM01000001.1"/>
</dbReference>
<dbReference type="Proteomes" id="UP000268727">
    <property type="component" value="Unassembled WGS sequence"/>
</dbReference>
<keyword evidence="2" id="KW-0812">Transmembrane</keyword>
<protein>
    <submittedName>
        <fullName evidence="3">Uncharacterized protein</fullName>
    </submittedName>
</protein>
<proteinExistence type="predicted"/>
<comment type="caution">
    <text evidence="3">The sequence shown here is derived from an EMBL/GenBank/DDBJ whole genome shotgun (WGS) entry which is preliminary data.</text>
</comment>